<organism evidence="1 2">
    <name type="scientific">Citricoccus parietis</name>
    <dbReference type="NCBI Taxonomy" id="592307"/>
    <lineage>
        <taxon>Bacteria</taxon>
        <taxon>Bacillati</taxon>
        <taxon>Actinomycetota</taxon>
        <taxon>Actinomycetes</taxon>
        <taxon>Micrococcales</taxon>
        <taxon>Micrococcaceae</taxon>
        <taxon>Citricoccus</taxon>
    </lineage>
</organism>
<evidence type="ECO:0000313" key="1">
    <source>
        <dbReference type="EMBL" id="MFB9073059.1"/>
    </source>
</evidence>
<protein>
    <submittedName>
        <fullName evidence="1">Uncharacterized protein</fullName>
    </submittedName>
</protein>
<gene>
    <name evidence="1" type="ORF">ACFFX0_18355</name>
</gene>
<comment type="caution">
    <text evidence="1">The sequence shown here is derived from an EMBL/GenBank/DDBJ whole genome shotgun (WGS) entry which is preliminary data.</text>
</comment>
<sequence length="44" mass="5237">MHWVQCTPCHRTLLWGRYTCLDRRNRHCDFMQPNGCPSTLSTIT</sequence>
<dbReference type="Proteomes" id="UP001589575">
    <property type="component" value="Unassembled WGS sequence"/>
</dbReference>
<name>A0ABV5G2A6_9MICC</name>
<reference evidence="1 2" key="1">
    <citation type="submission" date="2024-09" db="EMBL/GenBank/DDBJ databases">
        <authorList>
            <person name="Sun Q."/>
            <person name="Mori K."/>
        </authorList>
    </citation>
    <scope>NUCLEOTIDE SEQUENCE [LARGE SCALE GENOMIC DNA]</scope>
    <source>
        <strain evidence="1 2">CCM 7609</strain>
    </source>
</reference>
<evidence type="ECO:0000313" key="2">
    <source>
        <dbReference type="Proteomes" id="UP001589575"/>
    </source>
</evidence>
<accession>A0ABV5G2A6</accession>
<dbReference type="EMBL" id="JBHMFI010000001">
    <property type="protein sequence ID" value="MFB9073059.1"/>
    <property type="molecule type" value="Genomic_DNA"/>
</dbReference>
<proteinExistence type="predicted"/>
<keyword evidence="2" id="KW-1185">Reference proteome</keyword>